<organism evidence="2">
    <name type="scientific">Oikopleura dioica</name>
    <name type="common">Tunicate</name>
    <dbReference type="NCBI Taxonomy" id="34765"/>
    <lineage>
        <taxon>Eukaryota</taxon>
        <taxon>Metazoa</taxon>
        <taxon>Chordata</taxon>
        <taxon>Tunicata</taxon>
        <taxon>Appendicularia</taxon>
        <taxon>Copelata</taxon>
        <taxon>Oikopleuridae</taxon>
        <taxon>Oikopleura</taxon>
    </lineage>
</organism>
<accession>E4YVC6</accession>
<gene>
    <name evidence="2" type="ORF">GSOID_T00019977001</name>
</gene>
<evidence type="ECO:0000313" key="2">
    <source>
        <dbReference type="EMBL" id="CBY39411.1"/>
    </source>
</evidence>
<proteinExistence type="predicted"/>
<dbReference type="AlphaFoldDB" id="E4YVC6"/>
<evidence type="ECO:0000256" key="1">
    <source>
        <dbReference type="SAM" id="Coils"/>
    </source>
</evidence>
<protein>
    <submittedName>
        <fullName evidence="2">Uncharacterized protein</fullName>
    </submittedName>
</protein>
<sequence length="106" mass="12392">MYRMSEDKPHDIRKRLSQELTNSLFRPEDLDDHYNNDEAIFRTTRPIFGMVDAQKAADKAVKTAGQEYEQQLRDYETAVKKQQEEERNIDEEIAKLEAAKNAKESA</sequence>
<dbReference type="Proteomes" id="UP000011014">
    <property type="component" value="Unassembled WGS sequence"/>
</dbReference>
<keyword evidence="1" id="KW-0175">Coiled coil</keyword>
<name>E4YVC6_OIKDI</name>
<feature type="coiled-coil region" evidence="1">
    <location>
        <begin position="65"/>
        <end position="106"/>
    </location>
</feature>
<reference evidence="2" key="1">
    <citation type="journal article" date="2010" name="Science">
        <title>Plasticity of animal genome architecture unmasked by rapid evolution of a pelagic tunicate.</title>
        <authorList>
            <person name="Denoeud F."/>
            <person name="Henriet S."/>
            <person name="Mungpakdee S."/>
            <person name="Aury J.M."/>
            <person name="Da Silva C."/>
            <person name="Brinkmann H."/>
            <person name="Mikhaleva J."/>
            <person name="Olsen L.C."/>
            <person name="Jubin C."/>
            <person name="Canestro C."/>
            <person name="Bouquet J.M."/>
            <person name="Danks G."/>
            <person name="Poulain J."/>
            <person name="Campsteijn C."/>
            <person name="Adamski M."/>
            <person name="Cross I."/>
            <person name="Yadetie F."/>
            <person name="Muffato M."/>
            <person name="Louis A."/>
            <person name="Butcher S."/>
            <person name="Tsagkogeorga G."/>
            <person name="Konrad A."/>
            <person name="Singh S."/>
            <person name="Jensen M.F."/>
            <person name="Cong E.H."/>
            <person name="Eikeseth-Otteraa H."/>
            <person name="Noel B."/>
            <person name="Anthouard V."/>
            <person name="Porcel B.M."/>
            <person name="Kachouri-Lafond R."/>
            <person name="Nishino A."/>
            <person name="Ugolini M."/>
            <person name="Chourrout P."/>
            <person name="Nishida H."/>
            <person name="Aasland R."/>
            <person name="Huzurbazar S."/>
            <person name="Westhof E."/>
            <person name="Delsuc F."/>
            <person name="Lehrach H."/>
            <person name="Reinhardt R."/>
            <person name="Weissenbach J."/>
            <person name="Roy S.W."/>
            <person name="Artiguenave F."/>
            <person name="Postlethwait J.H."/>
            <person name="Manak J.R."/>
            <person name="Thompson E.M."/>
            <person name="Jaillon O."/>
            <person name="Du Pasquier L."/>
            <person name="Boudinot P."/>
            <person name="Liberles D.A."/>
            <person name="Volff J.N."/>
            <person name="Philippe H."/>
            <person name="Lenhard B."/>
            <person name="Roest Crollius H."/>
            <person name="Wincker P."/>
            <person name="Chourrout D."/>
        </authorList>
    </citation>
    <scope>NUCLEOTIDE SEQUENCE [LARGE SCALE GENOMIC DNA]</scope>
</reference>
<dbReference type="EMBL" id="FN655525">
    <property type="protein sequence ID" value="CBY39411.1"/>
    <property type="molecule type" value="Genomic_DNA"/>
</dbReference>